<dbReference type="GO" id="GO:0004497">
    <property type="term" value="F:monooxygenase activity"/>
    <property type="evidence" value="ECO:0007669"/>
    <property type="project" value="UniProtKB-KW"/>
</dbReference>
<dbReference type="SUPFAM" id="SSF51679">
    <property type="entry name" value="Bacterial luciferase-like"/>
    <property type="match status" value="1"/>
</dbReference>
<evidence type="ECO:0000256" key="2">
    <source>
        <dbReference type="ARBA" id="ARBA00023033"/>
    </source>
</evidence>
<evidence type="ECO:0000313" key="5">
    <source>
        <dbReference type="EMBL" id="SDF27626.1"/>
    </source>
</evidence>
<keyword evidence="1" id="KW-0560">Oxidoreductase</keyword>
<accession>A0A1G7JRZ1</accession>
<dbReference type="GO" id="GO:0016705">
    <property type="term" value="F:oxidoreductase activity, acting on paired donors, with incorporation or reduction of molecular oxygen"/>
    <property type="evidence" value="ECO:0007669"/>
    <property type="project" value="InterPro"/>
</dbReference>
<dbReference type="STRING" id="660518.SAMN05216218_10541"/>
<dbReference type="Gene3D" id="3.20.20.30">
    <property type="entry name" value="Luciferase-like domain"/>
    <property type="match status" value="1"/>
</dbReference>
<dbReference type="InterPro" id="IPR011251">
    <property type="entry name" value="Luciferase-like_dom"/>
</dbReference>
<dbReference type="GO" id="GO:0005829">
    <property type="term" value="C:cytosol"/>
    <property type="evidence" value="ECO:0007669"/>
    <property type="project" value="TreeGrafter"/>
</dbReference>
<dbReference type="InterPro" id="IPR036661">
    <property type="entry name" value="Luciferase-like_sf"/>
</dbReference>
<evidence type="ECO:0000256" key="1">
    <source>
        <dbReference type="ARBA" id="ARBA00023002"/>
    </source>
</evidence>
<name>A0A1G7JRZ1_9EURY</name>
<keyword evidence="2 5" id="KW-0503">Monooxygenase</keyword>
<dbReference type="InterPro" id="IPR050766">
    <property type="entry name" value="Bact_Lucif_Oxidored"/>
</dbReference>
<dbReference type="OrthoDB" id="7684at2157"/>
<feature type="domain" description="Luciferase-like" evidence="4">
    <location>
        <begin position="1"/>
        <end position="138"/>
    </location>
</feature>
<dbReference type="PANTHER" id="PTHR30137">
    <property type="entry name" value="LUCIFERASE-LIKE MONOOXYGENASE"/>
    <property type="match status" value="1"/>
</dbReference>
<keyword evidence="6" id="KW-1185">Reference proteome</keyword>
<proteinExistence type="predicted"/>
<dbReference type="AlphaFoldDB" id="A0A1G7JRZ1"/>
<evidence type="ECO:0000313" key="6">
    <source>
        <dbReference type="Proteomes" id="UP000199076"/>
    </source>
</evidence>
<dbReference type="Pfam" id="PF00296">
    <property type="entry name" value="Bac_luciferase"/>
    <property type="match status" value="1"/>
</dbReference>
<dbReference type="Proteomes" id="UP000199076">
    <property type="component" value="Unassembled WGS sequence"/>
</dbReference>
<protein>
    <submittedName>
        <fullName evidence="5">Luciferase-like monooxygenase</fullName>
    </submittedName>
</protein>
<dbReference type="PANTHER" id="PTHR30137:SF8">
    <property type="entry name" value="BLR5498 PROTEIN"/>
    <property type="match status" value="1"/>
</dbReference>
<reference evidence="6" key="1">
    <citation type="submission" date="2016-10" db="EMBL/GenBank/DDBJ databases">
        <authorList>
            <person name="Varghese N."/>
            <person name="Submissions S."/>
        </authorList>
    </citation>
    <scope>NUCLEOTIDE SEQUENCE [LARGE SCALE GENOMIC DNA]</scope>
    <source>
        <strain evidence="6">IBRC-M 10760</strain>
    </source>
</reference>
<dbReference type="EMBL" id="FNBK01000005">
    <property type="protein sequence ID" value="SDF27626.1"/>
    <property type="molecule type" value="Genomic_DNA"/>
</dbReference>
<gene>
    <name evidence="5" type="ORF">SAMN05216218_10541</name>
</gene>
<feature type="region of interest" description="Disordered" evidence="3">
    <location>
        <begin position="134"/>
        <end position="159"/>
    </location>
</feature>
<evidence type="ECO:0000259" key="4">
    <source>
        <dbReference type="Pfam" id="PF00296"/>
    </source>
</evidence>
<organism evidence="5 6">
    <name type="scientific">Halorientalis regularis</name>
    <dbReference type="NCBI Taxonomy" id="660518"/>
    <lineage>
        <taxon>Archaea</taxon>
        <taxon>Methanobacteriati</taxon>
        <taxon>Methanobacteriota</taxon>
        <taxon>Stenosarchaea group</taxon>
        <taxon>Halobacteria</taxon>
        <taxon>Halobacteriales</taxon>
        <taxon>Haloarculaceae</taxon>
        <taxon>Halorientalis</taxon>
    </lineage>
</organism>
<dbReference type="RefSeq" id="WP_092690194.1">
    <property type="nucleotide sequence ID" value="NZ_FNBK01000005.1"/>
</dbReference>
<sequence>MKFGIFHEHQLPRPWHDGDEQALYEDALDQIELADELGYDYVWDVEHHFLEEYAHSAAPEVSLAAAAQRTDDIRLGHGIKLLPPQYNHPARVAEQVATLDLVSDGRVEFGTGESASDVELDGFGIDRTEKEAALQPYVEDAFERREERDPLDEPPVVES</sequence>
<evidence type="ECO:0000256" key="3">
    <source>
        <dbReference type="SAM" id="MobiDB-lite"/>
    </source>
</evidence>